<dbReference type="AlphaFoldDB" id="A0A813DKZ1"/>
<sequence>MAKTTTTISTVHRCLDAQILANRINQLKAKKTALVRILRPASYTLQLHKHLVWFVSTALRRYRCHQENKSHRSSCLSDPRNVMPNTTSAIEASDGLPHAFMIAFNWSPNRFAKLAAS</sequence>
<evidence type="ECO:0000313" key="1">
    <source>
        <dbReference type="EMBL" id="CAE8588541.1"/>
    </source>
</evidence>
<organism evidence="1 2">
    <name type="scientific">Polarella glacialis</name>
    <name type="common">Dinoflagellate</name>
    <dbReference type="NCBI Taxonomy" id="89957"/>
    <lineage>
        <taxon>Eukaryota</taxon>
        <taxon>Sar</taxon>
        <taxon>Alveolata</taxon>
        <taxon>Dinophyceae</taxon>
        <taxon>Suessiales</taxon>
        <taxon>Suessiaceae</taxon>
        <taxon>Polarella</taxon>
    </lineage>
</organism>
<dbReference type="EMBL" id="CAJNNV010003199">
    <property type="protein sequence ID" value="CAE8588541.1"/>
    <property type="molecule type" value="Genomic_DNA"/>
</dbReference>
<proteinExistence type="predicted"/>
<accession>A0A813DKZ1</accession>
<keyword evidence="2" id="KW-1185">Reference proteome</keyword>
<comment type="caution">
    <text evidence="1">The sequence shown here is derived from an EMBL/GenBank/DDBJ whole genome shotgun (WGS) entry which is preliminary data.</text>
</comment>
<evidence type="ECO:0000313" key="2">
    <source>
        <dbReference type="Proteomes" id="UP000654075"/>
    </source>
</evidence>
<gene>
    <name evidence="1" type="ORF">PGLA1383_LOCUS7338</name>
</gene>
<name>A0A813DKZ1_POLGL</name>
<protein>
    <submittedName>
        <fullName evidence="1">Uncharacterized protein</fullName>
    </submittedName>
</protein>
<reference evidence="1" key="1">
    <citation type="submission" date="2021-02" db="EMBL/GenBank/DDBJ databases">
        <authorList>
            <person name="Dougan E. K."/>
            <person name="Rhodes N."/>
            <person name="Thang M."/>
            <person name="Chan C."/>
        </authorList>
    </citation>
    <scope>NUCLEOTIDE SEQUENCE</scope>
</reference>
<dbReference type="Proteomes" id="UP000654075">
    <property type="component" value="Unassembled WGS sequence"/>
</dbReference>